<evidence type="ECO:0000256" key="5">
    <source>
        <dbReference type="ARBA" id="ARBA00022618"/>
    </source>
</evidence>
<gene>
    <name evidence="10" type="ORF">MU0050_004407</name>
</gene>
<dbReference type="PANTHER" id="PTHR35794:SF2">
    <property type="entry name" value="CELL DIVISION PROTEIN DIVIVA"/>
    <property type="match status" value="1"/>
</dbReference>
<evidence type="ECO:0000256" key="9">
    <source>
        <dbReference type="ARBA" id="ARBA00031737"/>
    </source>
</evidence>
<reference evidence="10 11" key="1">
    <citation type="submission" date="2023-08" db="EMBL/GenBank/DDBJ databases">
        <authorList>
            <person name="Folkvardsen B D."/>
            <person name="Norman A."/>
        </authorList>
    </citation>
    <scope>NUCLEOTIDE SEQUENCE [LARGE SCALE GENOMIC DNA]</scope>
    <source>
        <strain evidence="10 11">Mu0050</strain>
    </source>
</reference>
<name>A0ABM9MJE4_9MYCO</name>
<dbReference type="RefSeq" id="WP_316512602.1">
    <property type="nucleotide sequence ID" value="NZ_OY726395.1"/>
</dbReference>
<dbReference type="EMBL" id="OY726395">
    <property type="protein sequence ID" value="CAJ1586692.1"/>
    <property type="molecule type" value="Genomic_DNA"/>
</dbReference>
<evidence type="ECO:0000256" key="2">
    <source>
        <dbReference type="ARBA" id="ARBA00009008"/>
    </source>
</evidence>
<dbReference type="NCBIfam" id="TIGR03544">
    <property type="entry name" value="DivI1A_domain"/>
    <property type="match status" value="2"/>
</dbReference>
<evidence type="ECO:0000313" key="11">
    <source>
        <dbReference type="Proteomes" id="UP001190466"/>
    </source>
</evidence>
<comment type="subcellular location">
    <subcellularLocation>
        <location evidence="1">Cytoplasm</location>
    </subcellularLocation>
</comment>
<dbReference type="InterPro" id="IPR007793">
    <property type="entry name" value="DivIVA_fam"/>
</dbReference>
<comment type="similarity">
    <text evidence="2">Belongs to the DivIVA family.</text>
</comment>
<dbReference type="Proteomes" id="UP001190466">
    <property type="component" value="Chromosome"/>
</dbReference>
<dbReference type="Gene3D" id="6.10.250.660">
    <property type="match status" value="2"/>
</dbReference>
<accession>A0ABM9MJE4</accession>
<evidence type="ECO:0000256" key="4">
    <source>
        <dbReference type="ARBA" id="ARBA00022490"/>
    </source>
</evidence>
<evidence type="ECO:0000256" key="3">
    <source>
        <dbReference type="ARBA" id="ARBA00018787"/>
    </source>
</evidence>
<evidence type="ECO:0000256" key="1">
    <source>
        <dbReference type="ARBA" id="ARBA00004496"/>
    </source>
</evidence>
<proteinExistence type="inferred from homology"/>
<keyword evidence="6" id="KW-0133">Cell shape</keyword>
<sequence>MSPRLTADDVRDVRFSMPRFGRRGYDEDQIDAFLDEVVERLEGRGTLTAEDVRQFRFRRPPWGKRGYNEQEVEEFTARIADTLAGLTR</sequence>
<evidence type="ECO:0000256" key="6">
    <source>
        <dbReference type="ARBA" id="ARBA00022960"/>
    </source>
</evidence>
<organism evidence="10 11">
    <name type="scientific">[Mycobacterium] wendilense</name>
    <dbReference type="NCBI Taxonomy" id="3064284"/>
    <lineage>
        <taxon>Bacteria</taxon>
        <taxon>Bacillati</taxon>
        <taxon>Actinomycetota</taxon>
        <taxon>Actinomycetes</taxon>
        <taxon>Mycobacteriales</taxon>
        <taxon>Mycobacteriaceae</taxon>
        <taxon>Mycolicibacter</taxon>
    </lineage>
</organism>
<dbReference type="PANTHER" id="PTHR35794">
    <property type="entry name" value="CELL DIVISION PROTEIN DIVIVA"/>
    <property type="match status" value="1"/>
</dbReference>
<evidence type="ECO:0000256" key="8">
    <source>
        <dbReference type="ARBA" id="ARBA00023306"/>
    </source>
</evidence>
<keyword evidence="8" id="KW-0131">Cell cycle</keyword>
<dbReference type="InterPro" id="IPR019933">
    <property type="entry name" value="DivIVA_domain"/>
</dbReference>
<keyword evidence="5" id="KW-0132">Cell division</keyword>
<keyword evidence="11" id="KW-1185">Reference proteome</keyword>
<evidence type="ECO:0000256" key="7">
    <source>
        <dbReference type="ARBA" id="ARBA00023054"/>
    </source>
</evidence>
<keyword evidence="7" id="KW-0175">Coiled coil</keyword>
<evidence type="ECO:0000313" key="10">
    <source>
        <dbReference type="EMBL" id="CAJ1586692.1"/>
    </source>
</evidence>
<keyword evidence="4" id="KW-0963">Cytoplasm</keyword>
<protein>
    <recommendedName>
        <fullName evidence="3">Cell wall synthesis protein Wag31</fullName>
    </recommendedName>
    <alternativeName>
        <fullName evidence="9">Antigen 84</fullName>
    </alternativeName>
</protein>